<evidence type="ECO:0000313" key="3">
    <source>
        <dbReference type="Proteomes" id="UP001499987"/>
    </source>
</evidence>
<feature type="compositionally biased region" description="Acidic residues" evidence="1">
    <location>
        <begin position="19"/>
        <end position="52"/>
    </location>
</feature>
<sequence length="59" mass="6360">MRHRASGAKTQLAAGAEAVDPEDAAAGAEDVEPEDEPVDEVEDDPELTELLEEERLSVR</sequence>
<proteinExistence type="predicted"/>
<evidence type="ECO:0000256" key="1">
    <source>
        <dbReference type="SAM" id="MobiDB-lite"/>
    </source>
</evidence>
<evidence type="ECO:0000313" key="2">
    <source>
        <dbReference type="EMBL" id="GAA1101645.1"/>
    </source>
</evidence>
<dbReference type="EMBL" id="BAAALD010000055">
    <property type="protein sequence ID" value="GAA1101645.1"/>
    <property type="molecule type" value="Genomic_DNA"/>
</dbReference>
<gene>
    <name evidence="2" type="ORF">GCM10009663_50390</name>
</gene>
<protein>
    <submittedName>
        <fullName evidence="2">Uncharacterized protein</fullName>
    </submittedName>
</protein>
<feature type="region of interest" description="Disordered" evidence="1">
    <location>
        <begin position="1"/>
        <end position="59"/>
    </location>
</feature>
<dbReference type="Proteomes" id="UP001499987">
    <property type="component" value="Unassembled WGS sequence"/>
</dbReference>
<comment type="caution">
    <text evidence="2">The sequence shown here is derived from an EMBL/GenBank/DDBJ whole genome shotgun (WGS) entry which is preliminary data.</text>
</comment>
<reference evidence="3" key="1">
    <citation type="journal article" date="2019" name="Int. J. Syst. Evol. Microbiol.">
        <title>The Global Catalogue of Microorganisms (GCM) 10K type strain sequencing project: providing services to taxonomists for standard genome sequencing and annotation.</title>
        <authorList>
            <consortium name="The Broad Institute Genomics Platform"/>
            <consortium name="The Broad Institute Genome Sequencing Center for Infectious Disease"/>
            <person name="Wu L."/>
            <person name="Ma J."/>
        </authorList>
    </citation>
    <scope>NUCLEOTIDE SEQUENCE [LARGE SCALE GENOMIC DNA]</scope>
    <source>
        <strain evidence="3">JCM 13002</strain>
    </source>
</reference>
<name>A0ABP4EBB0_9ACTN</name>
<organism evidence="2 3">
    <name type="scientific">Kitasatospora arboriphila</name>
    <dbReference type="NCBI Taxonomy" id="258052"/>
    <lineage>
        <taxon>Bacteria</taxon>
        <taxon>Bacillati</taxon>
        <taxon>Actinomycetota</taxon>
        <taxon>Actinomycetes</taxon>
        <taxon>Kitasatosporales</taxon>
        <taxon>Streptomycetaceae</taxon>
        <taxon>Kitasatospora</taxon>
    </lineage>
</organism>
<accession>A0ABP4EBB0</accession>
<keyword evidence="3" id="KW-1185">Reference proteome</keyword>